<feature type="compositionally biased region" description="Polar residues" evidence="6">
    <location>
        <begin position="801"/>
        <end position="812"/>
    </location>
</feature>
<dbReference type="OrthoDB" id="3236755at2759"/>
<keyword evidence="5" id="KW-0539">Nucleus</keyword>
<feature type="compositionally biased region" description="Acidic residues" evidence="6">
    <location>
        <begin position="735"/>
        <end position="757"/>
    </location>
</feature>
<dbReference type="SUPFAM" id="SSF53098">
    <property type="entry name" value="Ribonuclease H-like"/>
    <property type="match status" value="1"/>
</dbReference>
<name>A0A4Y7Q3Z5_9AGAM</name>
<feature type="compositionally biased region" description="Basic and acidic residues" evidence="6">
    <location>
        <begin position="158"/>
        <end position="167"/>
    </location>
</feature>
<evidence type="ECO:0000256" key="1">
    <source>
        <dbReference type="ARBA" id="ARBA00004123"/>
    </source>
</evidence>
<gene>
    <name evidence="8" type="ORF">BD410DRAFT_749450</name>
</gene>
<protein>
    <recommendedName>
        <fullName evidence="7">DUF659 domain-containing protein</fullName>
    </recommendedName>
</protein>
<dbReference type="InterPro" id="IPR052035">
    <property type="entry name" value="ZnF_BED_domain_contain"/>
</dbReference>
<keyword evidence="3" id="KW-0863">Zinc-finger</keyword>
<feature type="compositionally biased region" description="Basic and acidic residues" evidence="6">
    <location>
        <begin position="787"/>
        <end position="796"/>
    </location>
</feature>
<accession>A0A4Y7Q3Z5</accession>
<dbReference type="VEuPathDB" id="FungiDB:BD410DRAFT_749450"/>
<dbReference type="InterPro" id="IPR012337">
    <property type="entry name" value="RNaseH-like_sf"/>
</dbReference>
<evidence type="ECO:0000313" key="9">
    <source>
        <dbReference type="Proteomes" id="UP000294933"/>
    </source>
</evidence>
<dbReference type="GO" id="GO:0008270">
    <property type="term" value="F:zinc ion binding"/>
    <property type="evidence" value="ECO:0007669"/>
    <property type="project" value="UniProtKB-KW"/>
</dbReference>
<evidence type="ECO:0000256" key="5">
    <source>
        <dbReference type="ARBA" id="ARBA00023242"/>
    </source>
</evidence>
<evidence type="ECO:0000256" key="3">
    <source>
        <dbReference type="ARBA" id="ARBA00022771"/>
    </source>
</evidence>
<dbReference type="Proteomes" id="UP000294933">
    <property type="component" value="Unassembled WGS sequence"/>
</dbReference>
<dbReference type="InterPro" id="IPR007021">
    <property type="entry name" value="DUF659"/>
</dbReference>
<keyword evidence="2" id="KW-0479">Metal-binding</keyword>
<evidence type="ECO:0000256" key="2">
    <source>
        <dbReference type="ARBA" id="ARBA00022723"/>
    </source>
</evidence>
<dbReference type="EMBL" id="ML170179">
    <property type="protein sequence ID" value="TDL21639.1"/>
    <property type="molecule type" value="Genomic_DNA"/>
</dbReference>
<dbReference type="PANTHER" id="PTHR46481">
    <property type="entry name" value="ZINC FINGER BED DOMAIN-CONTAINING PROTEIN 4"/>
    <property type="match status" value="1"/>
</dbReference>
<keyword evidence="4" id="KW-0862">Zinc</keyword>
<dbReference type="Pfam" id="PF04937">
    <property type="entry name" value="DUF659"/>
    <property type="match status" value="1"/>
</dbReference>
<feature type="domain" description="DUF659" evidence="7">
    <location>
        <begin position="215"/>
        <end position="329"/>
    </location>
</feature>
<reference evidence="8 9" key="1">
    <citation type="submission" date="2018-06" db="EMBL/GenBank/DDBJ databases">
        <title>A transcriptomic atlas of mushroom development highlights an independent origin of complex multicellularity.</title>
        <authorList>
            <consortium name="DOE Joint Genome Institute"/>
            <person name="Krizsan K."/>
            <person name="Almasi E."/>
            <person name="Merenyi Z."/>
            <person name="Sahu N."/>
            <person name="Viragh M."/>
            <person name="Koszo T."/>
            <person name="Mondo S."/>
            <person name="Kiss B."/>
            <person name="Balint B."/>
            <person name="Kues U."/>
            <person name="Barry K."/>
            <person name="Hegedus J.C."/>
            <person name="Henrissat B."/>
            <person name="Johnson J."/>
            <person name="Lipzen A."/>
            <person name="Ohm R."/>
            <person name="Nagy I."/>
            <person name="Pangilinan J."/>
            <person name="Yan J."/>
            <person name="Xiong Y."/>
            <person name="Grigoriev I.V."/>
            <person name="Hibbett D.S."/>
            <person name="Nagy L.G."/>
        </authorList>
    </citation>
    <scope>NUCLEOTIDE SEQUENCE [LARGE SCALE GENOMIC DNA]</scope>
    <source>
        <strain evidence="8 9">SZMC22713</strain>
    </source>
</reference>
<evidence type="ECO:0000259" key="7">
    <source>
        <dbReference type="Pfam" id="PF04937"/>
    </source>
</evidence>
<keyword evidence="9" id="KW-1185">Reference proteome</keyword>
<feature type="compositionally biased region" description="Basic and acidic residues" evidence="6">
    <location>
        <begin position="714"/>
        <end position="734"/>
    </location>
</feature>
<feature type="region of interest" description="Disordered" evidence="6">
    <location>
        <begin position="702"/>
        <end position="762"/>
    </location>
</feature>
<dbReference type="GO" id="GO:0005634">
    <property type="term" value="C:nucleus"/>
    <property type="evidence" value="ECO:0007669"/>
    <property type="project" value="UniProtKB-SubCell"/>
</dbReference>
<evidence type="ECO:0000256" key="6">
    <source>
        <dbReference type="SAM" id="MobiDB-lite"/>
    </source>
</evidence>
<evidence type="ECO:0000256" key="4">
    <source>
        <dbReference type="ARBA" id="ARBA00022833"/>
    </source>
</evidence>
<dbReference type="PANTHER" id="PTHR46481:SF10">
    <property type="entry name" value="ZINC FINGER BED DOMAIN-CONTAINING PROTEIN 39"/>
    <property type="match status" value="1"/>
</dbReference>
<proteinExistence type="predicted"/>
<dbReference type="AlphaFoldDB" id="A0A4Y7Q3Z5"/>
<comment type="subcellular location">
    <subcellularLocation>
        <location evidence="1">Nucleus</location>
    </subcellularLocation>
</comment>
<feature type="region of interest" description="Disordered" evidence="6">
    <location>
        <begin position="125"/>
        <end position="178"/>
    </location>
</feature>
<organism evidence="8 9">
    <name type="scientific">Rickenella mellea</name>
    <dbReference type="NCBI Taxonomy" id="50990"/>
    <lineage>
        <taxon>Eukaryota</taxon>
        <taxon>Fungi</taxon>
        <taxon>Dikarya</taxon>
        <taxon>Basidiomycota</taxon>
        <taxon>Agaricomycotina</taxon>
        <taxon>Agaricomycetes</taxon>
        <taxon>Hymenochaetales</taxon>
        <taxon>Rickenellaceae</taxon>
        <taxon>Rickenella</taxon>
    </lineage>
</organism>
<sequence length="822" mass="92306">MSVHILDPPALQSHLQELRELLCGLPSTLPQGTRHYNFKGFVPDPEKVEDYGSVEAAVNQALEVIFCPQGRQAGPIILKERGDGLTAVADVLHKYTEEFPLTAILQKWTLDLISAARHAGAQRVLPGNTSLSRPVASNAVASKAQKKKDTGAKNSLKRSADKPDTSKKPSKKKQKVASNVMDDYVDAERDEPHTQVPREAARIRVLALQYLQTCERLTISFDGGTTRRPQSVYTMHVTTEDKKFFLWAGDEASAESHTADHIYQILKAVIDIIGPHRFRGISSDNTGNTTGARNRIHSDYPWILILPDPCHRLNLLCNDICKIPYFKPVCLSLDPQLTSHIKNLRRTVKYFKKSTFASAHLRIRRKKLKIRRGLKSIGKTRFGTIYHSGESLRQCSPAIRELCVEKVIEIPDVNNLFLPTLAATQFACGLEQLTTVLAPIAKSITCLEATHANVGDVYQFWLACTASIYDIISTDGLDTSVKESIRSAVNYRFNQMVNEAPCDVYLTGFILDPRFKDANIMRDLNPLAIQKIKIGGSSAQSSTADLPETLRRVGRYLLKLLRVEYEQQNFQIAKLSAPEAVDRCKEQVQKYIKGVYPFNVPFRENDTAIGWWTRLDNDKSNDPQPLAHLARNLLSVTPNSMADERTGSTFTWLNSAHRNRQEVATLVRLTQIRQWNMMNEDKDESPPFRPAVKFRDLEKTVRNMVATKGKQGAKVRDERSESRRSDTSDSSDREESGEESGDEGQNSDEEGDDESDEIYLTNGEAFEVDQVVNLKARALLDVLADHELEPSKKVGKDAPLTRNQGSSTTANMRTLRDDDWDM</sequence>
<feature type="region of interest" description="Disordered" evidence="6">
    <location>
        <begin position="787"/>
        <end position="822"/>
    </location>
</feature>
<evidence type="ECO:0000313" key="8">
    <source>
        <dbReference type="EMBL" id="TDL21639.1"/>
    </source>
</evidence>